<dbReference type="Gene3D" id="3.40.190.10">
    <property type="entry name" value="Periplasmic binding protein-like II"/>
    <property type="match status" value="2"/>
</dbReference>
<name>A0A212KAA2_9DELT</name>
<dbReference type="AlphaFoldDB" id="A0A212KAA2"/>
<dbReference type="Pfam" id="PF12849">
    <property type="entry name" value="PBP_like_2"/>
    <property type="match status" value="1"/>
</dbReference>
<dbReference type="SUPFAM" id="SSF53850">
    <property type="entry name" value="Periplasmic binding protein-like II"/>
    <property type="match status" value="1"/>
</dbReference>
<evidence type="ECO:0000313" key="3">
    <source>
        <dbReference type="EMBL" id="SBW08425.1"/>
    </source>
</evidence>
<dbReference type="PANTHER" id="PTHR37945">
    <property type="entry name" value="EXTRACELLULAR TUNGSTATE BINDING PROTEIN"/>
    <property type="match status" value="1"/>
</dbReference>
<proteinExistence type="predicted"/>
<evidence type="ECO:0000259" key="2">
    <source>
        <dbReference type="Pfam" id="PF12849"/>
    </source>
</evidence>
<accession>A0A212KAA2</accession>
<feature type="signal peptide" evidence="1">
    <location>
        <begin position="1"/>
        <end position="23"/>
    </location>
</feature>
<dbReference type="PANTHER" id="PTHR37945:SF1">
    <property type="entry name" value="EXTRACELLULAR TUNGSTATE BINDING PROTEIN"/>
    <property type="match status" value="1"/>
</dbReference>
<evidence type="ECO:0000256" key="1">
    <source>
        <dbReference type="SAM" id="SignalP"/>
    </source>
</evidence>
<reference evidence="3" key="1">
    <citation type="submission" date="2016-04" db="EMBL/GenBank/DDBJ databases">
        <authorList>
            <person name="Evans L.H."/>
            <person name="Alamgir A."/>
            <person name="Owens N."/>
            <person name="Weber N.D."/>
            <person name="Virtaneva K."/>
            <person name="Barbian K."/>
            <person name="Babar A."/>
            <person name="Rosenke K."/>
        </authorList>
    </citation>
    <scope>NUCLEOTIDE SEQUENCE</scope>
    <source>
        <strain evidence="3">86</strain>
    </source>
</reference>
<gene>
    <name evidence="3" type="ORF">KL86DPRO_40097</name>
</gene>
<feature type="chain" id="PRO_5012532879" evidence="1">
    <location>
        <begin position="24"/>
        <end position="297"/>
    </location>
</feature>
<organism evidence="3">
    <name type="scientific">uncultured delta proteobacterium</name>
    <dbReference type="NCBI Taxonomy" id="34034"/>
    <lineage>
        <taxon>Bacteria</taxon>
        <taxon>Deltaproteobacteria</taxon>
        <taxon>environmental samples</taxon>
    </lineage>
</organism>
<protein>
    <submittedName>
        <fullName evidence="3">Putative ABC transporter anion-binding protein HVO_1888</fullName>
    </submittedName>
</protein>
<feature type="domain" description="PBP" evidence="2">
    <location>
        <begin position="28"/>
        <end position="271"/>
    </location>
</feature>
<sequence length="297" mass="32069">MKKLILAGLVLVAVAAFAPLSGAAESIKMSTTTSTRDSGLLEYLLPEFKKDTGIEVMVVAKGTGAAIRDGIDGNVDVIFVHDPDREKQFVADGWGTKRYAVMHNDFVIVGPAKDPAGIKGEKSVLEALKKIAGKKAFFVSRGDDSGTHSKELSLWKKTGLPLAKSEQTIKKGGKDATVTFEVPEGSWYLSIGQGMGKTLFMAEEKEGYALADRGTFIQQKFGKKPPTSLEILVEGDEGLFNPYGVIPVNPAKYPSVKIDAAAKFAEWLVSQRGQELIARYQLEGKQLFFPDAIPGAK</sequence>
<dbReference type="InterPro" id="IPR024370">
    <property type="entry name" value="PBP_domain"/>
</dbReference>
<dbReference type="InterPro" id="IPR052738">
    <property type="entry name" value="ABC-Tungstate_binding"/>
</dbReference>
<dbReference type="EMBL" id="FLUQ01000004">
    <property type="protein sequence ID" value="SBW08425.1"/>
    <property type="molecule type" value="Genomic_DNA"/>
</dbReference>
<keyword evidence="1" id="KW-0732">Signal</keyword>